<dbReference type="RefSeq" id="WP_344673328.1">
    <property type="nucleotide sequence ID" value="NZ_BAAAZI010000004.1"/>
</dbReference>
<accession>A0ABP7YFA9</accession>
<keyword evidence="4" id="KW-1185">Reference proteome</keyword>
<keyword evidence="1" id="KW-0732">Signal</keyword>
<name>A0ABP7YFA9_9SPHI</name>
<evidence type="ECO:0000259" key="2">
    <source>
        <dbReference type="Pfam" id="PF09992"/>
    </source>
</evidence>
<sequence>MKKKYLKIFLGAAMAYTVLFSAQSCKVRDDYPEFDPPVEEVPVKDTIPPDDIKTAWIQRIMDNTTYIKTFQMDTTQTIAPGFEYVHTRFINKENLSISMHILEIDMSKTKVTMQTLTPYNDYLFSAQHLPEMIPFNQVSAEGKIIAAINGDAATSNEPTGSYVKFGRVMKKNTSKTRPYIGVRKGSDKIEFFNSPDATKYPVPEIDYTQIKHLVGGSYFLLYKGNNVSTTSSGAARIAVGITQDESKIYLVATDGVVANFSAGVALDDLRDIMRALGCYTAMQPTSGNVTSLTVLDVLSKEQQWIKKNITPALAAAPSGIGFVVK</sequence>
<feature type="chain" id="PRO_5046302042" description="Phosphodiester glycosidase domain-containing protein" evidence="1">
    <location>
        <begin position="23"/>
        <end position="325"/>
    </location>
</feature>
<dbReference type="InterPro" id="IPR018711">
    <property type="entry name" value="NAGPA"/>
</dbReference>
<feature type="signal peptide" evidence="1">
    <location>
        <begin position="1"/>
        <end position="22"/>
    </location>
</feature>
<gene>
    <name evidence="3" type="ORF">GCM10022216_07340</name>
</gene>
<evidence type="ECO:0000313" key="3">
    <source>
        <dbReference type="EMBL" id="GAA4134390.1"/>
    </source>
</evidence>
<proteinExistence type="predicted"/>
<dbReference type="EMBL" id="BAAAZI010000004">
    <property type="protein sequence ID" value="GAA4134390.1"/>
    <property type="molecule type" value="Genomic_DNA"/>
</dbReference>
<protein>
    <recommendedName>
        <fullName evidence="2">Phosphodiester glycosidase domain-containing protein</fullName>
    </recommendedName>
</protein>
<comment type="caution">
    <text evidence="3">The sequence shown here is derived from an EMBL/GenBank/DDBJ whole genome shotgun (WGS) entry which is preliminary data.</text>
</comment>
<dbReference type="PROSITE" id="PS51257">
    <property type="entry name" value="PROKAR_LIPOPROTEIN"/>
    <property type="match status" value="1"/>
</dbReference>
<evidence type="ECO:0000256" key="1">
    <source>
        <dbReference type="SAM" id="SignalP"/>
    </source>
</evidence>
<feature type="domain" description="Phosphodiester glycosidase" evidence="2">
    <location>
        <begin position="143"/>
        <end position="282"/>
    </location>
</feature>
<dbReference type="Pfam" id="PF09992">
    <property type="entry name" value="NAGPA"/>
    <property type="match status" value="1"/>
</dbReference>
<evidence type="ECO:0000313" key="4">
    <source>
        <dbReference type="Proteomes" id="UP001500101"/>
    </source>
</evidence>
<dbReference type="Proteomes" id="UP001500101">
    <property type="component" value="Unassembled WGS sequence"/>
</dbReference>
<organism evidence="3 4">
    <name type="scientific">Sphingobacterium kyonggiense</name>
    <dbReference type="NCBI Taxonomy" id="714075"/>
    <lineage>
        <taxon>Bacteria</taxon>
        <taxon>Pseudomonadati</taxon>
        <taxon>Bacteroidota</taxon>
        <taxon>Sphingobacteriia</taxon>
        <taxon>Sphingobacteriales</taxon>
        <taxon>Sphingobacteriaceae</taxon>
        <taxon>Sphingobacterium</taxon>
    </lineage>
</organism>
<reference evidence="4" key="1">
    <citation type="journal article" date="2019" name="Int. J. Syst. Evol. Microbiol.">
        <title>The Global Catalogue of Microorganisms (GCM) 10K type strain sequencing project: providing services to taxonomists for standard genome sequencing and annotation.</title>
        <authorList>
            <consortium name="The Broad Institute Genomics Platform"/>
            <consortium name="The Broad Institute Genome Sequencing Center for Infectious Disease"/>
            <person name="Wu L."/>
            <person name="Ma J."/>
        </authorList>
    </citation>
    <scope>NUCLEOTIDE SEQUENCE [LARGE SCALE GENOMIC DNA]</scope>
    <source>
        <strain evidence="4">JCM 16704</strain>
    </source>
</reference>